<dbReference type="STRING" id="1133569.FD21_GL001538"/>
<dbReference type="EMBL" id="AYYX01000049">
    <property type="protein sequence ID" value="KRM86385.1"/>
    <property type="molecule type" value="Genomic_DNA"/>
</dbReference>
<comment type="caution">
    <text evidence="1">The sequence shown here is derived from an EMBL/GenBank/DDBJ whole genome shotgun (WGS) entry which is preliminary data.</text>
</comment>
<organism evidence="1 2">
    <name type="scientific">Liquorilactobacillus vini DSM 20605</name>
    <dbReference type="NCBI Taxonomy" id="1133569"/>
    <lineage>
        <taxon>Bacteria</taxon>
        <taxon>Bacillati</taxon>
        <taxon>Bacillota</taxon>
        <taxon>Bacilli</taxon>
        <taxon>Lactobacillales</taxon>
        <taxon>Lactobacillaceae</taxon>
        <taxon>Liquorilactobacillus</taxon>
    </lineage>
</organism>
<gene>
    <name evidence="1" type="ORF">FD21_GL001538</name>
</gene>
<proteinExistence type="predicted"/>
<sequence>MNEKDYNSLLEELVNKKVKFLKIEPEEFMKFQPILMNFRQRKRIIGRAQPKGTVIYYYKDNNK</sequence>
<dbReference type="Proteomes" id="UP000051576">
    <property type="component" value="Unassembled WGS sequence"/>
</dbReference>
<protein>
    <submittedName>
        <fullName evidence="1">Uncharacterized protein</fullName>
    </submittedName>
</protein>
<accession>A0A0R2C3Y0</accession>
<dbReference type="RefSeq" id="WP_010581267.1">
    <property type="nucleotide sequence ID" value="NZ_AHYZ01000175.1"/>
</dbReference>
<dbReference type="OrthoDB" id="2146345at2"/>
<dbReference type="AlphaFoldDB" id="A0A0R2C3Y0"/>
<reference evidence="1 2" key="1">
    <citation type="journal article" date="2015" name="Genome Announc.">
        <title>Expanding the biotechnology potential of lactobacilli through comparative genomics of 213 strains and associated genera.</title>
        <authorList>
            <person name="Sun Z."/>
            <person name="Harris H.M."/>
            <person name="McCann A."/>
            <person name="Guo C."/>
            <person name="Argimon S."/>
            <person name="Zhang W."/>
            <person name="Yang X."/>
            <person name="Jeffery I.B."/>
            <person name="Cooney J.C."/>
            <person name="Kagawa T.F."/>
            <person name="Liu W."/>
            <person name="Song Y."/>
            <person name="Salvetti E."/>
            <person name="Wrobel A."/>
            <person name="Rasinkangas P."/>
            <person name="Parkhill J."/>
            <person name="Rea M.C."/>
            <person name="O'Sullivan O."/>
            <person name="Ritari J."/>
            <person name="Douillard F.P."/>
            <person name="Paul Ross R."/>
            <person name="Yang R."/>
            <person name="Briner A.E."/>
            <person name="Felis G.E."/>
            <person name="de Vos W.M."/>
            <person name="Barrangou R."/>
            <person name="Klaenhammer T.R."/>
            <person name="Caufield P.W."/>
            <person name="Cui Y."/>
            <person name="Zhang H."/>
            <person name="O'Toole P.W."/>
        </authorList>
    </citation>
    <scope>NUCLEOTIDE SEQUENCE [LARGE SCALE GENOMIC DNA]</scope>
    <source>
        <strain evidence="1 2">DSM 20605</strain>
    </source>
</reference>
<evidence type="ECO:0000313" key="2">
    <source>
        <dbReference type="Proteomes" id="UP000051576"/>
    </source>
</evidence>
<keyword evidence="2" id="KW-1185">Reference proteome</keyword>
<dbReference type="PATRIC" id="fig|1133569.4.peg.1683"/>
<evidence type="ECO:0000313" key="1">
    <source>
        <dbReference type="EMBL" id="KRM86385.1"/>
    </source>
</evidence>
<name>A0A0R2C3Y0_9LACO</name>